<dbReference type="AlphaFoldDB" id="A0ABD1RB57"/>
<dbReference type="Gene3D" id="3.40.50.1820">
    <property type="entry name" value="alpha/beta hydrolase"/>
    <property type="match status" value="2"/>
</dbReference>
<dbReference type="InterPro" id="IPR029058">
    <property type="entry name" value="AB_hydrolase_fold"/>
</dbReference>
<dbReference type="GO" id="GO:0016787">
    <property type="term" value="F:hydrolase activity"/>
    <property type="evidence" value="ECO:0007669"/>
    <property type="project" value="UniProtKB-ARBA"/>
</dbReference>
<dbReference type="Proteomes" id="UP001604336">
    <property type="component" value="Unassembled WGS sequence"/>
</dbReference>
<dbReference type="PANTHER" id="PTHR45763">
    <property type="entry name" value="HYDROLASE, ALPHA/BETA FOLD FAMILY PROTEIN, EXPRESSED-RELATED"/>
    <property type="match status" value="1"/>
</dbReference>
<dbReference type="PANTHER" id="PTHR45763:SF28">
    <property type="entry name" value="ALPHA_BETA-HYDROLASES SUPERFAMILY PROTEIN"/>
    <property type="match status" value="1"/>
</dbReference>
<feature type="domain" description="AB hydrolase-1" evidence="1">
    <location>
        <begin position="395"/>
        <end position="655"/>
    </location>
</feature>
<keyword evidence="3" id="KW-1185">Reference proteome</keyword>
<dbReference type="SUPFAM" id="SSF53474">
    <property type="entry name" value="alpha/beta-Hydrolases"/>
    <property type="match status" value="2"/>
</dbReference>
<evidence type="ECO:0000259" key="1">
    <source>
        <dbReference type="Pfam" id="PF00561"/>
    </source>
</evidence>
<feature type="domain" description="AB hydrolase-1" evidence="1">
    <location>
        <begin position="66"/>
        <end position="216"/>
    </location>
</feature>
<evidence type="ECO:0000313" key="2">
    <source>
        <dbReference type="EMBL" id="KAL2485593.1"/>
    </source>
</evidence>
<comment type="caution">
    <text evidence="2">The sequence shown here is derived from an EMBL/GenBank/DDBJ whole genome shotgun (WGS) entry which is preliminary data.</text>
</comment>
<organism evidence="2 3">
    <name type="scientific">Abeliophyllum distichum</name>
    <dbReference type="NCBI Taxonomy" id="126358"/>
    <lineage>
        <taxon>Eukaryota</taxon>
        <taxon>Viridiplantae</taxon>
        <taxon>Streptophyta</taxon>
        <taxon>Embryophyta</taxon>
        <taxon>Tracheophyta</taxon>
        <taxon>Spermatophyta</taxon>
        <taxon>Magnoliopsida</taxon>
        <taxon>eudicotyledons</taxon>
        <taxon>Gunneridae</taxon>
        <taxon>Pentapetalae</taxon>
        <taxon>asterids</taxon>
        <taxon>lamiids</taxon>
        <taxon>Lamiales</taxon>
        <taxon>Oleaceae</taxon>
        <taxon>Forsythieae</taxon>
        <taxon>Abeliophyllum</taxon>
    </lineage>
</organism>
<sequence length="680" mass="78117">MIAPIVVGVLAGFLSYAYLALRPPPPKVCGSPGGPPVTSPRVKLSDGRHLSYKERGIAKEEAKHKIIVSHGTGDSKDFNLPISEELLKELQIYLLSFDRAGYGESDPNPRRSVKSEAIDIQELADRLQLGPKFSLIGISMGACSVYSCLKYIPHRLSRAALVVPFVNYWWPCFPAKLARESLKKLFVQYQRTFRIAHYAPWLLHLWMSQKWFPSLSILEGNLDGFSRVDVEIIKQSSRVPSDGQEKVRQQGDHESIHRDLIVGFGKWEFDPTDISNPFPDNNEGSVHFWQGCEDKLIPIELNRYLSQQLPWIRYHEFNNQSLKFPNSEKNLNSSETTLYEMVFRKLLGCMGLAKQPTQPTLLTDCSSNSPRIILSDGRILAYRERGVPMNKSNFTVLIVHGFGSSKEMNFEVSQELLEELRIYLVLYDRAGYGESDPNPKRSLKSEASDIEELVDKLQLGPKVYVIGVSLGCYPTWSCLRRIPNRLEGIAFIVPYINYKWSSLPDDLVKNDYRKGLLQWMLRVARYTPGLLHWWLTQKLFPSSTVVEQNPAFYCDKDLEVLKNTPGYQLFTQKRLRKRSVFDSLRRDFIVAFGKWDFDPMDLPDPYPQKERRVHIWQGYEDKVVPVQLQRYVSKKLPWIRYHEVPDGGHLLVYDGAVCEAILRSLLLGEDPPLYSPKLDR</sequence>
<dbReference type="FunFam" id="3.40.50.1820:FF:000270">
    <property type="entry name" value="Alpha/beta-Hydrolases superfamily protein"/>
    <property type="match status" value="2"/>
</dbReference>
<name>A0ABD1RB57_9LAMI</name>
<reference evidence="3" key="1">
    <citation type="submission" date="2024-07" db="EMBL/GenBank/DDBJ databases">
        <title>Two chromosome-level genome assemblies of Korean endemic species Abeliophyllum distichum and Forsythia ovata (Oleaceae).</title>
        <authorList>
            <person name="Jang H."/>
        </authorList>
    </citation>
    <scope>NUCLEOTIDE SEQUENCE [LARGE SCALE GENOMIC DNA]</scope>
</reference>
<gene>
    <name evidence="2" type="ORF">Adt_30349</name>
</gene>
<evidence type="ECO:0000313" key="3">
    <source>
        <dbReference type="Proteomes" id="UP001604336"/>
    </source>
</evidence>
<dbReference type="Pfam" id="PF00561">
    <property type="entry name" value="Abhydrolase_1"/>
    <property type="match status" value="2"/>
</dbReference>
<dbReference type="EMBL" id="JBFOLK010000009">
    <property type="protein sequence ID" value="KAL2485593.1"/>
    <property type="molecule type" value="Genomic_DNA"/>
</dbReference>
<proteinExistence type="predicted"/>
<accession>A0ABD1RB57</accession>
<protein>
    <submittedName>
        <fullName evidence="2">Alpha/beta-Hydrolases superfamily protein</fullName>
    </submittedName>
</protein>
<dbReference type="InterPro" id="IPR000073">
    <property type="entry name" value="AB_hydrolase_1"/>
</dbReference>